<proteinExistence type="predicted"/>
<dbReference type="Gene3D" id="2.30.110.10">
    <property type="entry name" value="Electron Transport, Fmn-binding Protein, Chain A"/>
    <property type="match status" value="1"/>
</dbReference>
<dbReference type="PANTHER" id="PTHR35802:SF1">
    <property type="entry name" value="PROTEASE SYNTHASE AND SPORULATION PROTEIN PAI 2"/>
    <property type="match status" value="1"/>
</dbReference>
<organism evidence="1 2">
    <name type="scientific">Pseudooceanicola lipolyticus</name>
    <dbReference type="NCBI Taxonomy" id="2029104"/>
    <lineage>
        <taxon>Bacteria</taxon>
        <taxon>Pseudomonadati</taxon>
        <taxon>Pseudomonadota</taxon>
        <taxon>Alphaproteobacteria</taxon>
        <taxon>Rhodobacterales</taxon>
        <taxon>Paracoccaceae</taxon>
        <taxon>Pseudooceanicola</taxon>
    </lineage>
</organism>
<dbReference type="PANTHER" id="PTHR35802">
    <property type="entry name" value="PROTEASE SYNTHASE AND SPORULATION PROTEIN PAI 2"/>
    <property type="match status" value="1"/>
</dbReference>
<dbReference type="EMBL" id="PGTB01000001">
    <property type="protein sequence ID" value="PJE38725.1"/>
    <property type="molecule type" value="Genomic_DNA"/>
</dbReference>
<dbReference type="OrthoDB" id="9794948at2"/>
<sequence length="210" mass="23811">MYTPPAYSETDTALLHRLMQEWSFATLVSSEMGAPLATHLPFLVDPGGSQGLGRLVTHLARNNPHWEALEDREVLVIFQGPHAFVSVDWYDNHLTYPTWNYGAIHARGRVKLERDPEALRALLRRFIGQFQPAETKWSFDEMPEEMTAPRLRAIVGLELDITRLDGKLKFNQDKSDTDRAGVRAALSNRAEGAETACFMSRLDRMKESAK</sequence>
<evidence type="ECO:0000313" key="2">
    <source>
        <dbReference type="Proteomes" id="UP000231553"/>
    </source>
</evidence>
<dbReference type="InterPro" id="IPR007396">
    <property type="entry name" value="TR_PAI2-type"/>
</dbReference>
<dbReference type="Proteomes" id="UP000231553">
    <property type="component" value="Unassembled WGS sequence"/>
</dbReference>
<name>A0A2M8J7H2_9RHOB</name>
<accession>A0A2M8J7H2</accession>
<gene>
    <name evidence="1" type="ORF">CVM52_00955</name>
</gene>
<comment type="caution">
    <text evidence="1">The sequence shown here is derived from an EMBL/GenBank/DDBJ whole genome shotgun (WGS) entry which is preliminary data.</text>
</comment>
<dbReference type="InterPro" id="IPR012349">
    <property type="entry name" value="Split_barrel_FMN-bd"/>
</dbReference>
<dbReference type="AlphaFoldDB" id="A0A2M8J7H2"/>
<keyword evidence="2" id="KW-1185">Reference proteome</keyword>
<dbReference type="SUPFAM" id="SSF50475">
    <property type="entry name" value="FMN-binding split barrel"/>
    <property type="match status" value="1"/>
</dbReference>
<evidence type="ECO:0000313" key="1">
    <source>
        <dbReference type="EMBL" id="PJE38725.1"/>
    </source>
</evidence>
<dbReference type="RefSeq" id="WP_100160853.1">
    <property type="nucleotide sequence ID" value="NZ_PGTB01000001.1"/>
</dbReference>
<dbReference type="Pfam" id="PF04299">
    <property type="entry name" value="FMN_bind_2"/>
    <property type="match status" value="1"/>
</dbReference>
<protein>
    <submittedName>
        <fullName evidence="1">FMN-binding negative transcriptional regulator</fullName>
    </submittedName>
</protein>
<reference evidence="1 2" key="1">
    <citation type="journal article" date="2018" name="Int. J. Syst. Evol. Microbiol.">
        <title>Pseudooceanicola lipolyticus sp. nov., a marine alphaproteobacterium, reclassification of Oceanicola flagellatus as Pseudooceanicola flagellatus comb. nov. and emended description of the genus Pseudooceanicola.</title>
        <authorList>
            <person name="Huang M.-M."/>
            <person name="Guo L.-L."/>
            <person name="Wu Y.-H."/>
            <person name="Lai Q.-L."/>
            <person name="Shao Z.-Z."/>
            <person name="Wang C.-S."/>
            <person name="Wu M."/>
            <person name="Xu X.-W."/>
        </authorList>
    </citation>
    <scope>NUCLEOTIDE SEQUENCE [LARGE SCALE GENOMIC DNA]</scope>
    <source>
        <strain evidence="1 2">157</strain>
    </source>
</reference>
<dbReference type="PIRSF" id="PIRSF010372">
    <property type="entry name" value="PaiB"/>
    <property type="match status" value="1"/>
</dbReference>